<dbReference type="EMBL" id="SGWY01000001">
    <property type="protein sequence ID" value="RZS67860.1"/>
    <property type="molecule type" value="Genomic_DNA"/>
</dbReference>
<dbReference type="Proteomes" id="UP000293289">
    <property type="component" value="Unassembled WGS sequence"/>
</dbReference>
<evidence type="ECO:0000259" key="1">
    <source>
        <dbReference type="PROSITE" id="PS51819"/>
    </source>
</evidence>
<dbReference type="PROSITE" id="PS51819">
    <property type="entry name" value="VOC"/>
    <property type="match status" value="1"/>
</dbReference>
<dbReference type="AlphaFoldDB" id="A0A4V2EZW0"/>
<protein>
    <recommendedName>
        <fullName evidence="1">VOC domain-containing protein</fullName>
    </recommendedName>
</protein>
<feature type="domain" description="VOC" evidence="1">
    <location>
        <begin position="5"/>
        <end position="125"/>
    </location>
</feature>
<accession>A0A4V2EZW0</accession>
<keyword evidence="3" id="KW-1185">Reference proteome</keyword>
<dbReference type="OrthoDB" id="9804907at2"/>
<gene>
    <name evidence="2" type="ORF">EV187_0282</name>
</gene>
<dbReference type="SUPFAM" id="SSF54593">
    <property type="entry name" value="Glyoxalase/Bleomycin resistance protein/Dihydroxybiphenyl dioxygenase"/>
    <property type="match status" value="1"/>
</dbReference>
<evidence type="ECO:0000313" key="3">
    <source>
        <dbReference type="Proteomes" id="UP000293289"/>
    </source>
</evidence>
<name>A0A4V2EZW0_9MICO</name>
<evidence type="ECO:0000313" key="2">
    <source>
        <dbReference type="EMBL" id="RZS67860.1"/>
    </source>
</evidence>
<organism evidence="2 3">
    <name type="scientific">Agromyces ramosus</name>
    <dbReference type="NCBI Taxonomy" id="33879"/>
    <lineage>
        <taxon>Bacteria</taxon>
        <taxon>Bacillati</taxon>
        <taxon>Actinomycetota</taxon>
        <taxon>Actinomycetes</taxon>
        <taxon>Micrococcales</taxon>
        <taxon>Microbacteriaceae</taxon>
        <taxon>Agromyces</taxon>
    </lineage>
</organism>
<reference evidence="2 3" key="1">
    <citation type="submission" date="2019-02" db="EMBL/GenBank/DDBJ databases">
        <title>Genomic Encyclopedia of Type Strains, Phase IV (KMG-IV): sequencing the most valuable type-strain genomes for metagenomic binning, comparative biology and taxonomic classification.</title>
        <authorList>
            <person name="Goeker M."/>
        </authorList>
    </citation>
    <scope>NUCLEOTIDE SEQUENCE [LARGE SCALE GENOMIC DNA]</scope>
    <source>
        <strain evidence="2 3">DSM 43045</strain>
    </source>
</reference>
<sequence>MFEKLMATAVLPASDLARAKQWWHDVLGRDPMYEDAEGEALYYDVGGMPVLVYRTDFAGTAKNTAFGLMTDDLDRDMTELRTHGVMFHDYDMPGLKTVDGVAEMDDGRSAWFSDSEGNIFAIGQYSPQMMDLARRMRSSAAGMG</sequence>
<dbReference type="InterPro" id="IPR029068">
    <property type="entry name" value="Glyas_Bleomycin-R_OHBP_Dase"/>
</dbReference>
<dbReference type="InterPro" id="IPR037523">
    <property type="entry name" value="VOC_core"/>
</dbReference>
<comment type="caution">
    <text evidence="2">The sequence shown here is derived from an EMBL/GenBank/DDBJ whole genome shotgun (WGS) entry which is preliminary data.</text>
</comment>
<dbReference type="Gene3D" id="3.10.180.10">
    <property type="entry name" value="2,3-Dihydroxybiphenyl 1,2-Dioxygenase, domain 1"/>
    <property type="match status" value="1"/>
</dbReference>
<dbReference type="RefSeq" id="WP_130351252.1">
    <property type="nucleotide sequence ID" value="NZ_SGWY01000001.1"/>
</dbReference>
<proteinExistence type="predicted"/>